<evidence type="ECO:0000313" key="1">
    <source>
        <dbReference type="EMBL" id="GAA3164088.1"/>
    </source>
</evidence>
<name>A0ABP6P1A2_9ACTN</name>
<reference evidence="2" key="1">
    <citation type="journal article" date="2019" name="Int. J. Syst. Evol. Microbiol.">
        <title>The Global Catalogue of Microorganisms (GCM) 10K type strain sequencing project: providing services to taxonomists for standard genome sequencing and annotation.</title>
        <authorList>
            <consortium name="The Broad Institute Genomics Platform"/>
            <consortium name="The Broad Institute Genome Sequencing Center for Infectious Disease"/>
            <person name="Wu L."/>
            <person name="Ma J."/>
        </authorList>
    </citation>
    <scope>NUCLEOTIDE SEQUENCE [LARGE SCALE GENOMIC DNA]</scope>
    <source>
        <strain evidence="2">JCM 15614</strain>
    </source>
</reference>
<protein>
    <submittedName>
        <fullName evidence="1">Uncharacterized protein</fullName>
    </submittedName>
</protein>
<gene>
    <name evidence="1" type="ORF">GCM10010531_15330</name>
</gene>
<organism evidence="1 2">
    <name type="scientific">Blastococcus jejuensis</name>
    <dbReference type="NCBI Taxonomy" id="351224"/>
    <lineage>
        <taxon>Bacteria</taxon>
        <taxon>Bacillati</taxon>
        <taxon>Actinomycetota</taxon>
        <taxon>Actinomycetes</taxon>
        <taxon>Geodermatophilales</taxon>
        <taxon>Geodermatophilaceae</taxon>
        <taxon>Blastococcus</taxon>
    </lineage>
</organism>
<sequence>MTRFAIPYEANDFPSTIPSLGRLSCSWPGLLRSATSLAGSTIGSSRSGLSWLPGVALEFAWRAALVGANLRQRRRGGQPLLQTSQYRALDPSEKSAVSFFLGQVSAKHFADYLLNAPIFARVDEAMKAAGLPLVGRRPDFYGWGPGVGVIAVEAKGRSGIWSNQTMQKAKKQAGDLPRVLGGGAHTAIAHMAYFERRHWKAWLLDPSPRRRQQDGPPLEAVLLAYYQPFAQLLEERGAGDASNHNGVTYDMAELPEVDLRIGLRRDLHQALLLPGRAYQERGAMLRRSLDDSDLEPISQEHFAEQQLISVKQAAQLAEEEAETGRSTGADGVMLQAGASWTSVAMSLEPPERYSVE</sequence>
<dbReference type="Proteomes" id="UP001499924">
    <property type="component" value="Unassembled WGS sequence"/>
</dbReference>
<accession>A0ABP6P1A2</accession>
<evidence type="ECO:0000313" key="2">
    <source>
        <dbReference type="Proteomes" id="UP001499924"/>
    </source>
</evidence>
<keyword evidence="2" id="KW-1185">Reference proteome</keyword>
<dbReference type="EMBL" id="BAAAVV010000003">
    <property type="protein sequence ID" value="GAA3164088.1"/>
    <property type="molecule type" value="Genomic_DNA"/>
</dbReference>
<dbReference type="RefSeq" id="WP_344688164.1">
    <property type="nucleotide sequence ID" value="NZ_BAAAVV010000003.1"/>
</dbReference>
<proteinExistence type="predicted"/>
<comment type="caution">
    <text evidence="1">The sequence shown here is derived from an EMBL/GenBank/DDBJ whole genome shotgun (WGS) entry which is preliminary data.</text>
</comment>